<evidence type="ECO:0000259" key="3">
    <source>
        <dbReference type="SMART" id="SM00829"/>
    </source>
</evidence>
<proteinExistence type="predicted"/>
<keyword evidence="2" id="KW-0560">Oxidoreductase</keyword>
<organism evidence="4 5">
    <name type="scientific">Aeromicrobium senzhongii</name>
    <dbReference type="NCBI Taxonomy" id="2663859"/>
    <lineage>
        <taxon>Bacteria</taxon>
        <taxon>Bacillati</taxon>
        <taxon>Actinomycetota</taxon>
        <taxon>Actinomycetes</taxon>
        <taxon>Propionibacteriales</taxon>
        <taxon>Nocardioidaceae</taxon>
        <taxon>Aeromicrobium</taxon>
    </lineage>
</organism>
<protein>
    <submittedName>
        <fullName evidence="4">Zinc-binding dehydrogenase</fullName>
    </submittedName>
</protein>
<dbReference type="SUPFAM" id="SSF50129">
    <property type="entry name" value="GroES-like"/>
    <property type="match status" value="1"/>
</dbReference>
<dbReference type="GO" id="GO:0070402">
    <property type="term" value="F:NADPH binding"/>
    <property type="evidence" value="ECO:0007669"/>
    <property type="project" value="TreeGrafter"/>
</dbReference>
<dbReference type="InterPro" id="IPR011032">
    <property type="entry name" value="GroES-like_sf"/>
</dbReference>
<dbReference type="InterPro" id="IPR020843">
    <property type="entry name" value="ER"/>
</dbReference>
<keyword evidence="1" id="KW-0521">NADP</keyword>
<name>A0A8I0EWA0_9ACTN</name>
<accession>A0A8I0EWA0</accession>
<sequence>MNPTDVLLRSGAQAALVESPDGPWIPGMELSGTVERLGQDYAGPLAVGDNVIGIINSRRTDGGAQSGWICAPSSWFAKAPASVAAPEAATLAMNGVTAIMVLEHLLDEKASTVLVTGAAGALGAYVVQLAAAHDLTVIGLGRPGDAELIAQSGAAHVLSSDDSLLDRVHEVAPDGVDVVVDAALLMGEARSAARRGGLIVNVRPTEPVDDDRRSATVSVMQRIGDTDALRAVVSWAEQGVLRPKVNRVLPAGAAQEAYRLVERGGLRGRVVLDLTEDA</sequence>
<dbReference type="PANTHER" id="PTHR48106:SF18">
    <property type="entry name" value="QUINONE OXIDOREDUCTASE PIG3"/>
    <property type="match status" value="1"/>
</dbReference>
<evidence type="ECO:0000256" key="1">
    <source>
        <dbReference type="ARBA" id="ARBA00022857"/>
    </source>
</evidence>
<dbReference type="InterPro" id="IPR036291">
    <property type="entry name" value="NAD(P)-bd_dom_sf"/>
</dbReference>
<reference evidence="4" key="1">
    <citation type="submission" date="2020-09" db="EMBL/GenBank/DDBJ databases">
        <title>Novel species in genus Aeromicrobium.</title>
        <authorList>
            <person name="Zhang G."/>
        </authorList>
    </citation>
    <scope>NUCLEOTIDE SEQUENCE</scope>
    <source>
        <strain evidence="4">Zg-636</strain>
    </source>
</reference>
<dbReference type="PANTHER" id="PTHR48106">
    <property type="entry name" value="QUINONE OXIDOREDUCTASE PIG3-RELATED"/>
    <property type="match status" value="1"/>
</dbReference>
<feature type="domain" description="Enoyl reductase (ER)" evidence="3">
    <location>
        <begin position="2"/>
        <end position="272"/>
    </location>
</feature>
<dbReference type="SUPFAM" id="SSF51735">
    <property type="entry name" value="NAD(P)-binding Rossmann-fold domains"/>
    <property type="match status" value="1"/>
</dbReference>
<evidence type="ECO:0000256" key="2">
    <source>
        <dbReference type="ARBA" id="ARBA00023002"/>
    </source>
</evidence>
<dbReference type="Pfam" id="PF08240">
    <property type="entry name" value="ADH_N"/>
    <property type="match status" value="1"/>
</dbReference>
<evidence type="ECO:0000313" key="4">
    <source>
        <dbReference type="EMBL" id="MBC9226496.1"/>
    </source>
</evidence>
<dbReference type="EMBL" id="JACTVM010000002">
    <property type="protein sequence ID" value="MBC9226496.1"/>
    <property type="molecule type" value="Genomic_DNA"/>
</dbReference>
<dbReference type="AlphaFoldDB" id="A0A8I0EWA0"/>
<dbReference type="Gene3D" id="3.90.180.10">
    <property type="entry name" value="Medium-chain alcohol dehydrogenases, catalytic domain"/>
    <property type="match status" value="1"/>
</dbReference>
<dbReference type="GO" id="GO:0016651">
    <property type="term" value="F:oxidoreductase activity, acting on NAD(P)H"/>
    <property type="evidence" value="ECO:0007669"/>
    <property type="project" value="TreeGrafter"/>
</dbReference>
<evidence type="ECO:0000313" key="5">
    <source>
        <dbReference type="Proteomes" id="UP000620591"/>
    </source>
</evidence>
<dbReference type="SMART" id="SM00829">
    <property type="entry name" value="PKS_ER"/>
    <property type="match status" value="1"/>
</dbReference>
<dbReference type="Gene3D" id="3.40.50.720">
    <property type="entry name" value="NAD(P)-binding Rossmann-like Domain"/>
    <property type="match status" value="1"/>
</dbReference>
<gene>
    <name evidence="4" type="ORF">IBG24_09230</name>
</gene>
<comment type="caution">
    <text evidence="4">The sequence shown here is derived from an EMBL/GenBank/DDBJ whole genome shotgun (WGS) entry which is preliminary data.</text>
</comment>
<dbReference type="Pfam" id="PF13602">
    <property type="entry name" value="ADH_zinc_N_2"/>
    <property type="match status" value="1"/>
</dbReference>
<dbReference type="InterPro" id="IPR013154">
    <property type="entry name" value="ADH-like_N"/>
</dbReference>
<dbReference type="Proteomes" id="UP000620591">
    <property type="component" value="Unassembled WGS sequence"/>
</dbReference>